<dbReference type="AlphaFoldDB" id="A0A392PY09"/>
<protein>
    <recommendedName>
        <fullName evidence="1">Retrotransposon gag domain-containing protein</fullName>
    </recommendedName>
</protein>
<feature type="domain" description="Retrotransposon gag" evidence="1">
    <location>
        <begin position="1"/>
        <end position="90"/>
    </location>
</feature>
<evidence type="ECO:0000313" key="2">
    <source>
        <dbReference type="EMBL" id="MCI16704.1"/>
    </source>
</evidence>
<organism evidence="2 3">
    <name type="scientific">Trifolium medium</name>
    <dbReference type="NCBI Taxonomy" id="97028"/>
    <lineage>
        <taxon>Eukaryota</taxon>
        <taxon>Viridiplantae</taxon>
        <taxon>Streptophyta</taxon>
        <taxon>Embryophyta</taxon>
        <taxon>Tracheophyta</taxon>
        <taxon>Spermatophyta</taxon>
        <taxon>Magnoliopsida</taxon>
        <taxon>eudicotyledons</taxon>
        <taxon>Gunneridae</taxon>
        <taxon>Pentapetalae</taxon>
        <taxon>rosids</taxon>
        <taxon>fabids</taxon>
        <taxon>Fabales</taxon>
        <taxon>Fabaceae</taxon>
        <taxon>Papilionoideae</taxon>
        <taxon>50 kb inversion clade</taxon>
        <taxon>NPAAA clade</taxon>
        <taxon>Hologalegina</taxon>
        <taxon>IRL clade</taxon>
        <taxon>Trifolieae</taxon>
        <taxon>Trifolium</taxon>
    </lineage>
</organism>
<feature type="non-terminal residue" evidence="2">
    <location>
        <position position="1"/>
    </location>
</feature>
<proteinExistence type="predicted"/>
<dbReference type="InterPro" id="IPR005162">
    <property type="entry name" value="Retrotrans_gag_dom"/>
</dbReference>
<sequence>ACNWWHGAKEYMITNAIEMNWENFSRLFRGQYVPDSFTFQMGRELGELKQGRSTVAEYTQRFNELVCYSSDANGVLSDRAKMNKYRYGLRGDIAHAVSLQNIVNFGDLIQKAYSAEATIDFANKERCCESTKEGLWEIQAATEG</sequence>
<dbReference type="Proteomes" id="UP000265520">
    <property type="component" value="Unassembled WGS sequence"/>
</dbReference>
<keyword evidence="3" id="KW-1185">Reference proteome</keyword>
<dbReference type="EMBL" id="LXQA010102064">
    <property type="protein sequence ID" value="MCI16704.1"/>
    <property type="molecule type" value="Genomic_DNA"/>
</dbReference>
<evidence type="ECO:0000313" key="3">
    <source>
        <dbReference type="Proteomes" id="UP000265520"/>
    </source>
</evidence>
<dbReference type="Pfam" id="PF03732">
    <property type="entry name" value="Retrotrans_gag"/>
    <property type="match status" value="1"/>
</dbReference>
<reference evidence="2 3" key="1">
    <citation type="journal article" date="2018" name="Front. Plant Sci.">
        <title>Red Clover (Trifolium pratense) and Zigzag Clover (T. medium) - A Picture of Genomic Similarities and Differences.</title>
        <authorList>
            <person name="Dluhosova J."/>
            <person name="Istvanek J."/>
            <person name="Nedelnik J."/>
            <person name="Repkova J."/>
        </authorList>
    </citation>
    <scope>NUCLEOTIDE SEQUENCE [LARGE SCALE GENOMIC DNA]</scope>
    <source>
        <strain evidence="3">cv. 10/8</strain>
        <tissue evidence="2">Leaf</tissue>
    </source>
</reference>
<evidence type="ECO:0000259" key="1">
    <source>
        <dbReference type="Pfam" id="PF03732"/>
    </source>
</evidence>
<accession>A0A392PY09</accession>
<name>A0A392PY09_9FABA</name>
<comment type="caution">
    <text evidence="2">The sequence shown here is derived from an EMBL/GenBank/DDBJ whole genome shotgun (WGS) entry which is preliminary data.</text>
</comment>